<dbReference type="Pfam" id="PF00560">
    <property type="entry name" value="LRR_1"/>
    <property type="match status" value="1"/>
</dbReference>
<dbReference type="Pfam" id="PF07725">
    <property type="entry name" value="LRR_3"/>
    <property type="match status" value="2"/>
</dbReference>
<dbReference type="PANTHER" id="PTHR11017:SF274">
    <property type="entry name" value="ADP-RIBOSYL CYCLASE_CYCLIC ADP-RIBOSE HYDROLASE-RELATED"/>
    <property type="match status" value="1"/>
</dbReference>
<dbReference type="AlphaFoldDB" id="A0A178UVX4"/>
<evidence type="ECO:0000256" key="2">
    <source>
        <dbReference type="ARBA" id="ARBA00022737"/>
    </source>
</evidence>
<dbReference type="Gene3D" id="3.80.10.10">
    <property type="entry name" value="Ribonuclease Inhibitor"/>
    <property type="match status" value="2"/>
</dbReference>
<dbReference type="InterPro" id="IPR001611">
    <property type="entry name" value="Leu-rich_rpt"/>
</dbReference>
<reference evidence="4" key="1">
    <citation type="journal article" date="2016" name="Proc. Natl. Acad. Sci. U.S.A.">
        <title>Chromosome-level assembly of Arabidopsis thaliana Ler reveals the extent of translocation and inversion polymorphisms.</title>
        <authorList>
            <person name="Zapata L."/>
            <person name="Ding J."/>
            <person name="Willing E.M."/>
            <person name="Hartwig B."/>
            <person name="Bezdan D."/>
            <person name="Jiao W.B."/>
            <person name="Patel V."/>
            <person name="Velikkakam James G."/>
            <person name="Koornneef M."/>
            <person name="Ossowski S."/>
            <person name="Schneeberger K."/>
        </authorList>
    </citation>
    <scope>NUCLEOTIDE SEQUENCE [LARGE SCALE GENOMIC DNA]</scope>
    <source>
        <strain evidence="4">cv. Landsberg erecta</strain>
    </source>
</reference>
<dbReference type="Proteomes" id="UP000078284">
    <property type="component" value="Chromosome 4"/>
</dbReference>
<evidence type="ECO:0000313" key="4">
    <source>
        <dbReference type="Proteomes" id="UP000078284"/>
    </source>
</evidence>
<sequence>MNLWYSNNLKEIPDLSLAINLEELNLSECESLVTLPSSIQNAIKLRTLYCSGVLLIDLKSLEGMCNLEYLSVDCSRMEGTQGIVYFPSKLRFLLWNNCPLKRLHSNFKVEYLVKLRMENSDLEKLWDGTQPLGRLKQMFLRGSKYLKEIPDLSLAINLEEVDICKCESLVTFPSSMQNAIKLIYLDISDCKKLESFPTDLNLESLEYLNLTGCPNLRNFPAIKMGCSDVDFPEGRNEIVVEDCFWNKNLPAGLDYLDCLTRCMPCEFRPEQLTFLNVRGYKHEKLWEGIQVHC</sequence>
<organism evidence="3 4">
    <name type="scientific">Arabidopsis thaliana</name>
    <name type="common">Mouse-ear cress</name>
    <dbReference type="NCBI Taxonomy" id="3702"/>
    <lineage>
        <taxon>Eukaryota</taxon>
        <taxon>Viridiplantae</taxon>
        <taxon>Streptophyta</taxon>
        <taxon>Embryophyta</taxon>
        <taxon>Tracheophyta</taxon>
        <taxon>Spermatophyta</taxon>
        <taxon>Magnoliopsida</taxon>
        <taxon>eudicotyledons</taxon>
        <taxon>Gunneridae</taxon>
        <taxon>Pentapetalae</taxon>
        <taxon>rosids</taxon>
        <taxon>malvids</taxon>
        <taxon>Brassicales</taxon>
        <taxon>Brassicaceae</taxon>
        <taxon>Camelineae</taxon>
        <taxon>Arabidopsis</taxon>
    </lineage>
</organism>
<dbReference type="EMBL" id="LUHQ01000004">
    <property type="protein sequence ID" value="OAO96871.1"/>
    <property type="molecule type" value="Genomic_DNA"/>
</dbReference>
<name>A0A178UVX4_ARATH</name>
<dbReference type="InterPro" id="IPR044974">
    <property type="entry name" value="Disease_R_plants"/>
</dbReference>
<dbReference type="PANTHER" id="PTHR11017">
    <property type="entry name" value="LEUCINE-RICH REPEAT-CONTAINING PROTEIN"/>
    <property type="match status" value="1"/>
</dbReference>
<gene>
    <name evidence="3" type="ordered locus">AXX17_At4g19910</name>
</gene>
<dbReference type="SUPFAM" id="SSF52058">
    <property type="entry name" value="L domain-like"/>
    <property type="match status" value="1"/>
</dbReference>
<accession>A0A178UVX4</accession>
<proteinExistence type="predicted"/>
<evidence type="ECO:0000256" key="1">
    <source>
        <dbReference type="ARBA" id="ARBA00022614"/>
    </source>
</evidence>
<evidence type="ECO:0000313" key="3">
    <source>
        <dbReference type="EMBL" id="OAO96871.1"/>
    </source>
</evidence>
<comment type="caution">
    <text evidence="3">The sequence shown here is derived from an EMBL/GenBank/DDBJ whole genome shotgun (WGS) entry which is preliminary data.</text>
</comment>
<protein>
    <submittedName>
        <fullName evidence="3">Uncharacterized protein</fullName>
    </submittedName>
</protein>
<keyword evidence="2" id="KW-0677">Repeat</keyword>
<dbReference type="InterPro" id="IPR011713">
    <property type="entry name" value="Leu-rich_rpt_3"/>
</dbReference>
<dbReference type="InterPro" id="IPR032675">
    <property type="entry name" value="LRR_dom_sf"/>
</dbReference>
<dbReference type="FunFam" id="3.80.10.10:FF:000359">
    <property type="entry name" value="Disease resistance protein (TIR-NBS-LRR class) family"/>
    <property type="match status" value="1"/>
</dbReference>
<keyword evidence="1" id="KW-0433">Leucine-rich repeat</keyword>
<dbReference type="GO" id="GO:0006952">
    <property type="term" value="P:defense response"/>
    <property type="evidence" value="ECO:0007669"/>
    <property type="project" value="InterPro"/>
</dbReference>